<name>A0A0K2G7S9_NITMO</name>
<dbReference type="EMBL" id="CP011801">
    <property type="protein sequence ID" value="ALA56672.1"/>
    <property type="molecule type" value="Genomic_DNA"/>
</dbReference>
<feature type="region of interest" description="Disordered" evidence="1">
    <location>
        <begin position="214"/>
        <end position="233"/>
    </location>
</feature>
<dbReference type="STRING" id="42253.NITMOv2_0233"/>
<reference evidence="2 3" key="1">
    <citation type="journal article" date="2015" name="Proc. Natl. Acad. Sci. U.S.A.">
        <title>Expanded metabolic versatility of ubiquitous nitrite-oxidizing bacteria from the genus Nitrospira.</title>
        <authorList>
            <person name="Koch H."/>
            <person name="Lucker S."/>
            <person name="Albertsen M."/>
            <person name="Kitzinger K."/>
            <person name="Herbold C."/>
            <person name="Spieck E."/>
            <person name="Nielsen P.H."/>
            <person name="Wagner M."/>
            <person name="Daims H."/>
        </authorList>
    </citation>
    <scope>NUCLEOTIDE SEQUENCE [LARGE SCALE GENOMIC DNA]</scope>
    <source>
        <strain evidence="2 3">NSP M-1</strain>
    </source>
</reference>
<evidence type="ECO:0000256" key="1">
    <source>
        <dbReference type="SAM" id="MobiDB-lite"/>
    </source>
</evidence>
<sequence length="281" mass="30720">MFAALAGGYLRISFHLLPAALQRNPTLACPKCGWEQIGDLDCRRCGIVFSKYKPPSPAAERSRSERDVRRVDAPASGMIARLLAWLPWISLLGTTTVLTLILRQAPPLPIQTDPQAAERVAEKMAQLQLAMEGGLPRTVTLNEAELNQWMRDNLAVAVAHQAQQAGISVPPGHEATIHEVQSALKDLRVALTGHQLRAYALFTLYGRDISPATGRRARNAGRHAAPETDGGKLGTLPIPSATLNQVVHQLFDSPQNRDHFQLPPQIASIRVENNRLVIATQ</sequence>
<organism evidence="2 3">
    <name type="scientific">Nitrospira moscoviensis</name>
    <dbReference type="NCBI Taxonomy" id="42253"/>
    <lineage>
        <taxon>Bacteria</taxon>
        <taxon>Pseudomonadati</taxon>
        <taxon>Nitrospirota</taxon>
        <taxon>Nitrospiria</taxon>
        <taxon>Nitrospirales</taxon>
        <taxon>Nitrospiraceae</taxon>
        <taxon>Nitrospira</taxon>
    </lineage>
</organism>
<evidence type="ECO:0000313" key="3">
    <source>
        <dbReference type="Proteomes" id="UP000069205"/>
    </source>
</evidence>
<gene>
    <name evidence="2" type="ORF">NITMOv2_0233</name>
</gene>
<dbReference type="PATRIC" id="fig|42253.5.peg.226"/>
<dbReference type="Proteomes" id="UP000069205">
    <property type="component" value="Chromosome"/>
</dbReference>
<dbReference type="KEGG" id="nmv:NITMOv2_0233"/>
<protein>
    <submittedName>
        <fullName evidence="2">Uncharacterized protein</fullName>
    </submittedName>
</protein>
<dbReference type="AlphaFoldDB" id="A0A0K2G7S9"/>
<accession>A0A0K2G7S9</accession>
<proteinExistence type="predicted"/>
<keyword evidence="3" id="KW-1185">Reference proteome</keyword>
<evidence type="ECO:0000313" key="2">
    <source>
        <dbReference type="EMBL" id="ALA56672.1"/>
    </source>
</evidence>